<dbReference type="EMBL" id="CP038436">
    <property type="protein sequence ID" value="QBX56720.1"/>
    <property type="molecule type" value="Genomic_DNA"/>
</dbReference>
<dbReference type="OrthoDB" id="3746604at2"/>
<keyword evidence="1" id="KW-0472">Membrane</keyword>
<feature type="transmembrane region" description="Helical" evidence="1">
    <location>
        <begin position="103"/>
        <end position="125"/>
    </location>
</feature>
<evidence type="ECO:0000313" key="3">
    <source>
        <dbReference type="Proteomes" id="UP000294853"/>
    </source>
</evidence>
<dbReference type="InterPro" id="IPR038750">
    <property type="entry name" value="YczE/YyaS-like"/>
</dbReference>
<dbReference type="Pfam" id="PF19700">
    <property type="entry name" value="DUF6198"/>
    <property type="match status" value="1"/>
</dbReference>
<name>A0A4P7IJ34_9ACTN</name>
<evidence type="ECO:0000313" key="2">
    <source>
        <dbReference type="EMBL" id="QBX56720.1"/>
    </source>
</evidence>
<dbReference type="KEGG" id="nsn:EXE58_15480"/>
<dbReference type="PANTHER" id="PTHR40078:SF1">
    <property type="entry name" value="INTEGRAL MEMBRANE PROTEIN"/>
    <property type="match status" value="1"/>
</dbReference>
<organism evidence="2 3">
    <name type="scientific">Nocardioides seonyuensis</name>
    <dbReference type="NCBI Taxonomy" id="2518371"/>
    <lineage>
        <taxon>Bacteria</taxon>
        <taxon>Bacillati</taxon>
        <taxon>Actinomycetota</taxon>
        <taxon>Actinomycetes</taxon>
        <taxon>Propionibacteriales</taxon>
        <taxon>Nocardioidaceae</taxon>
        <taxon>Nocardioides</taxon>
    </lineage>
</organism>
<feature type="transmembrane region" description="Helical" evidence="1">
    <location>
        <begin position="51"/>
        <end position="70"/>
    </location>
</feature>
<dbReference type="AlphaFoldDB" id="A0A4P7IJ34"/>
<proteinExistence type="predicted"/>
<feature type="transmembrane region" description="Helical" evidence="1">
    <location>
        <begin position="77"/>
        <end position="97"/>
    </location>
</feature>
<dbReference type="RefSeq" id="WP_135268705.1">
    <property type="nucleotide sequence ID" value="NZ_CP038436.1"/>
</dbReference>
<accession>A0A4P7IJ34</accession>
<keyword evidence="3" id="KW-1185">Reference proteome</keyword>
<sequence>MSTSTTAPQRALMLVGGCVVLGVGVGMLLTADLGSDGYSTFVNGLSIATGMEFWIVNLLVGVVFVAMAALRGVRPGVGTVVQVLLVGFTVSWTLDLLTTPAELVGRGLLLGGAFPVLAIGIAVYLGSHTGAGPAEGAALAWDPPIHFRWSYSLVQGGGALVGWLLGATVGVGTLAVIVLLGPGVDLVSRGLRLDVHQADWDRSVSATGDLDH</sequence>
<evidence type="ECO:0000256" key="1">
    <source>
        <dbReference type="SAM" id="Phobius"/>
    </source>
</evidence>
<keyword evidence="1" id="KW-0812">Transmembrane</keyword>
<keyword evidence="1" id="KW-1133">Transmembrane helix</keyword>
<dbReference type="PANTHER" id="PTHR40078">
    <property type="entry name" value="INTEGRAL MEMBRANE PROTEIN-RELATED"/>
    <property type="match status" value="1"/>
</dbReference>
<feature type="transmembrane region" description="Helical" evidence="1">
    <location>
        <begin position="158"/>
        <end position="181"/>
    </location>
</feature>
<evidence type="ECO:0008006" key="4">
    <source>
        <dbReference type="Google" id="ProtNLM"/>
    </source>
</evidence>
<gene>
    <name evidence="2" type="ORF">EXE58_15480</name>
</gene>
<reference evidence="2 3" key="1">
    <citation type="submission" date="2019-03" db="EMBL/GenBank/DDBJ databases">
        <title>Three New Species of Nocardioides, Nocardioides euryhalodurans sp. nov., Nocardioides seonyuensis sp. nov. and Nocardioides eburneoflavus sp. nov. Iolated from Soil.</title>
        <authorList>
            <person name="Roh S.G."/>
            <person name="Lee C."/>
            <person name="Kim M.-K."/>
            <person name="Kim S.B."/>
        </authorList>
    </citation>
    <scope>NUCLEOTIDE SEQUENCE [LARGE SCALE GENOMIC DNA]</scope>
    <source>
        <strain evidence="2 3">MMS17-SY207-3</strain>
    </source>
</reference>
<protein>
    <recommendedName>
        <fullName evidence="4">YitT family protein</fullName>
    </recommendedName>
</protein>
<dbReference type="Proteomes" id="UP000294853">
    <property type="component" value="Chromosome"/>
</dbReference>
<feature type="transmembrane region" description="Helical" evidence="1">
    <location>
        <begin position="12"/>
        <end position="31"/>
    </location>
</feature>